<evidence type="ECO:0000256" key="10">
    <source>
        <dbReference type="SAM" id="Phobius"/>
    </source>
</evidence>
<organism evidence="12 13">
    <name type="scientific">Dokdonella immobilis</name>
    <dbReference type="NCBI Taxonomy" id="578942"/>
    <lineage>
        <taxon>Bacteria</taxon>
        <taxon>Pseudomonadati</taxon>
        <taxon>Pseudomonadota</taxon>
        <taxon>Gammaproteobacteria</taxon>
        <taxon>Lysobacterales</taxon>
        <taxon>Rhodanobacteraceae</taxon>
        <taxon>Dokdonella</taxon>
    </lineage>
</organism>
<sequence>MSVRTMNPVAQTPVDWLRIGGLSGTLSVHVLAVVLLAIPIALPSLDPVQEDLTTLSTSLIEIPPESEPIALPDEPRPQPVARHRTVSIAPSSPAPVVAVDSVMATPERPAVEADATTIEPATDLGNGSATAHVGLAYESIVQPKYPLDARRRGEQGTVVLRVLVGRDGLPVEVDIARSSGSRQLDRAAREAVLRSRFRPVRIDGIAVPARGLVPIEFSIERG</sequence>
<evidence type="ECO:0000256" key="4">
    <source>
        <dbReference type="ARBA" id="ARBA00022475"/>
    </source>
</evidence>
<dbReference type="PANTHER" id="PTHR33446">
    <property type="entry name" value="PROTEIN TONB-RELATED"/>
    <property type="match status" value="1"/>
</dbReference>
<protein>
    <submittedName>
        <fullName evidence="12">Outer membrane transport energization protein TonB</fullName>
    </submittedName>
</protein>
<dbReference type="STRING" id="578942.SAMN05216289_12164"/>
<keyword evidence="13" id="KW-1185">Reference proteome</keyword>
<keyword evidence="4" id="KW-1003">Cell membrane</keyword>
<comment type="similarity">
    <text evidence="2">Belongs to the TonB family.</text>
</comment>
<dbReference type="RefSeq" id="WP_092408934.1">
    <property type="nucleotide sequence ID" value="NZ_FOVF01000021.1"/>
</dbReference>
<dbReference type="PROSITE" id="PS52015">
    <property type="entry name" value="TONB_CTD"/>
    <property type="match status" value="1"/>
</dbReference>
<evidence type="ECO:0000256" key="8">
    <source>
        <dbReference type="ARBA" id="ARBA00022989"/>
    </source>
</evidence>
<dbReference type="InterPro" id="IPR037682">
    <property type="entry name" value="TonB_C"/>
</dbReference>
<comment type="subcellular location">
    <subcellularLocation>
        <location evidence="1">Cell inner membrane</location>
        <topology evidence="1">Single-pass membrane protein</topology>
        <orientation evidence="1">Periplasmic side</orientation>
    </subcellularLocation>
</comment>
<dbReference type="OrthoDB" id="9792439at2"/>
<dbReference type="GO" id="GO:0015031">
    <property type="term" value="P:protein transport"/>
    <property type="evidence" value="ECO:0007669"/>
    <property type="project" value="UniProtKB-KW"/>
</dbReference>
<dbReference type="GO" id="GO:0098797">
    <property type="term" value="C:plasma membrane protein complex"/>
    <property type="evidence" value="ECO:0007669"/>
    <property type="project" value="TreeGrafter"/>
</dbReference>
<evidence type="ECO:0000256" key="1">
    <source>
        <dbReference type="ARBA" id="ARBA00004383"/>
    </source>
</evidence>
<evidence type="ECO:0000256" key="2">
    <source>
        <dbReference type="ARBA" id="ARBA00006555"/>
    </source>
</evidence>
<dbReference type="GO" id="GO:0055085">
    <property type="term" value="P:transmembrane transport"/>
    <property type="evidence" value="ECO:0007669"/>
    <property type="project" value="InterPro"/>
</dbReference>
<feature type="domain" description="TonB C-terminal" evidence="11">
    <location>
        <begin position="130"/>
        <end position="222"/>
    </location>
</feature>
<accession>A0A1I4Z1B2</accession>
<dbReference type="EMBL" id="FOVF01000021">
    <property type="protein sequence ID" value="SFN43843.1"/>
    <property type="molecule type" value="Genomic_DNA"/>
</dbReference>
<dbReference type="NCBIfam" id="TIGR01352">
    <property type="entry name" value="tonB_Cterm"/>
    <property type="match status" value="1"/>
</dbReference>
<dbReference type="InterPro" id="IPR006260">
    <property type="entry name" value="TonB/TolA_C"/>
</dbReference>
<gene>
    <name evidence="12" type="ORF">SAMN05216289_12164</name>
</gene>
<reference evidence="12 13" key="1">
    <citation type="submission" date="2016-10" db="EMBL/GenBank/DDBJ databases">
        <authorList>
            <person name="de Groot N.N."/>
        </authorList>
    </citation>
    <scope>NUCLEOTIDE SEQUENCE [LARGE SCALE GENOMIC DNA]</scope>
    <source>
        <strain evidence="12 13">CGMCC 1.7659</strain>
    </source>
</reference>
<dbReference type="InterPro" id="IPR051045">
    <property type="entry name" value="TonB-dependent_transducer"/>
</dbReference>
<name>A0A1I4Z1B2_9GAMM</name>
<dbReference type="Pfam" id="PF03544">
    <property type="entry name" value="TonB_C"/>
    <property type="match status" value="1"/>
</dbReference>
<evidence type="ECO:0000313" key="13">
    <source>
        <dbReference type="Proteomes" id="UP000198575"/>
    </source>
</evidence>
<dbReference type="GO" id="GO:0031992">
    <property type="term" value="F:energy transducer activity"/>
    <property type="evidence" value="ECO:0007669"/>
    <property type="project" value="TreeGrafter"/>
</dbReference>
<dbReference type="PANTHER" id="PTHR33446:SF2">
    <property type="entry name" value="PROTEIN TONB"/>
    <property type="match status" value="1"/>
</dbReference>
<keyword evidence="8 10" id="KW-1133">Transmembrane helix</keyword>
<evidence type="ECO:0000256" key="9">
    <source>
        <dbReference type="ARBA" id="ARBA00023136"/>
    </source>
</evidence>
<keyword evidence="7" id="KW-0653">Protein transport</keyword>
<evidence type="ECO:0000259" key="11">
    <source>
        <dbReference type="PROSITE" id="PS52015"/>
    </source>
</evidence>
<keyword evidence="3" id="KW-0813">Transport</keyword>
<dbReference type="SUPFAM" id="SSF74653">
    <property type="entry name" value="TolA/TonB C-terminal domain"/>
    <property type="match status" value="1"/>
</dbReference>
<keyword evidence="6 10" id="KW-0812">Transmembrane</keyword>
<keyword evidence="5" id="KW-0997">Cell inner membrane</keyword>
<evidence type="ECO:0000256" key="6">
    <source>
        <dbReference type="ARBA" id="ARBA00022692"/>
    </source>
</evidence>
<proteinExistence type="inferred from homology"/>
<dbReference type="Gene3D" id="3.30.1150.10">
    <property type="match status" value="1"/>
</dbReference>
<dbReference type="AlphaFoldDB" id="A0A1I4Z1B2"/>
<evidence type="ECO:0000313" key="12">
    <source>
        <dbReference type="EMBL" id="SFN43843.1"/>
    </source>
</evidence>
<evidence type="ECO:0000256" key="3">
    <source>
        <dbReference type="ARBA" id="ARBA00022448"/>
    </source>
</evidence>
<keyword evidence="9 10" id="KW-0472">Membrane</keyword>
<evidence type="ECO:0000256" key="7">
    <source>
        <dbReference type="ARBA" id="ARBA00022927"/>
    </source>
</evidence>
<dbReference type="Proteomes" id="UP000198575">
    <property type="component" value="Unassembled WGS sequence"/>
</dbReference>
<feature type="transmembrane region" description="Helical" evidence="10">
    <location>
        <begin position="21"/>
        <end position="42"/>
    </location>
</feature>
<evidence type="ECO:0000256" key="5">
    <source>
        <dbReference type="ARBA" id="ARBA00022519"/>
    </source>
</evidence>